<dbReference type="AlphaFoldDB" id="A0A8H5CVZ3"/>
<protein>
    <recommendedName>
        <fullName evidence="4">Protein kinase domain-containing protein</fullName>
    </recommendedName>
</protein>
<evidence type="ECO:0000256" key="1">
    <source>
        <dbReference type="SAM" id="MobiDB-lite"/>
    </source>
</evidence>
<feature type="region of interest" description="Disordered" evidence="1">
    <location>
        <begin position="627"/>
        <end position="648"/>
    </location>
</feature>
<comment type="caution">
    <text evidence="2">The sequence shown here is derived from an EMBL/GenBank/DDBJ whole genome shotgun (WGS) entry which is preliminary data.</text>
</comment>
<proteinExistence type="predicted"/>
<evidence type="ECO:0000313" key="3">
    <source>
        <dbReference type="Proteomes" id="UP000559256"/>
    </source>
</evidence>
<evidence type="ECO:0008006" key="4">
    <source>
        <dbReference type="Google" id="ProtNLM"/>
    </source>
</evidence>
<evidence type="ECO:0000313" key="2">
    <source>
        <dbReference type="EMBL" id="KAF5348068.1"/>
    </source>
</evidence>
<dbReference type="OrthoDB" id="3013446at2759"/>
<dbReference type="Proteomes" id="UP000559256">
    <property type="component" value="Unassembled WGS sequence"/>
</dbReference>
<reference evidence="2 3" key="1">
    <citation type="journal article" date="2020" name="ISME J.">
        <title>Uncovering the hidden diversity of litter-decomposition mechanisms in mushroom-forming fungi.</title>
        <authorList>
            <person name="Floudas D."/>
            <person name="Bentzer J."/>
            <person name="Ahren D."/>
            <person name="Johansson T."/>
            <person name="Persson P."/>
            <person name="Tunlid A."/>
        </authorList>
    </citation>
    <scope>NUCLEOTIDE SEQUENCE [LARGE SCALE GENOMIC DNA]</scope>
    <source>
        <strain evidence="2 3">CBS 291.85</strain>
    </source>
</reference>
<sequence>MADPSSNAASFFPHSHGFNYINSNVYNVVGNMDVVHNHSDQGRGRLFSNISEVIPWSTESPRVVSQNNIELLDQLASRKHYYIHSGKYEQRFVLVKVFRGIEAKENFKEEKKQIQRLFHPSLLKMIGVSSFAAERPFIIYNFDILLLGYKIVSELANGLDYLAEEGAQARSNDNNSIEIFITDEDVLKIAPDFGSLQNSNTRCESGQIDEDSLWVLFNKLCVKTFREATYILHQDLRSRNKSYSIAEMSATDNQSFIPYNTSTSNFSERSAIYRRELLWRESEHGSRSVAAVARCYRQLWEHLNLTVGQSYPSYAMPRKQAARPLRIVVHRCQGYRKEEITLTSDISKNAIVSHSIPSLHEICPVCKEIVEEEEFRCACDGNDDGISPTIKSPNPRNPDEDANEGTGMPLSVSSRQKPYIAQNATPSPVNPLLLPNNGAKVCVECVMRDQDVADVDVTSPGIWDRENDVYYEDLRWKEEEQERSGIVDTEGLPRPRYKGGLLTEQNLKIWLSSNPREPASTRQQTLSEYVMAQRVLLEAESVARARAMQEARQLDDRMRDTFSQLWRSPYDMGSSAAPTDSSRDVRIKPPASPASPLIGGHERSQSRGITLKLPFWRMGMSMYGKRSARHANASARRRDERENLPVAL</sequence>
<gene>
    <name evidence="2" type="ORF">D9758_010020</name>
</gene>
<feature type="region of interest" description="Disordered" evidence="1">
    <location>
        <begin position="569"/>
        <end position="605"/>
    </location>
</feature>
<keyword evidence="3" id="KW-1185">Reference proteome</keyword>
<feature type="compositionally biased region" description="Basic and acidic residues" evidence="1">
    <location>
        <begin position="636"/>
        <end position="648"/>
    </location>
</feature>
<dbReference type="SUPFAM" id="SSF56112">
    <property type="entry name" value="Protein kinase-like (PK-like)"/>
    <property type="match status" value="1"/>
</dbReference>
<feature type="region of interest" description="Disordered" evidence="1">
    <location>
        <begin position="386"/>
        <end position="412"/>
    </location>
</feature>
<dbReference type="InterPro" id="IPR011009">
    <property type="entry name" value="Kinase-like_dom_sf"/>
</dbReference>
<name>A0A8H5CVZ3_9AGAR</name>
<organism evidence="2 3">
    <name type="scientific">Tetrapyrgos nigripes</name>
    <dbReference type="NCBI Taxonomy" id="182062"/>
    <lineage>
        <taxon>Eukaryota</taxon>
        <taxon>Fungi</taxon>
        <taxon>Dikarya</taxon>
        <taxon>Basidiomycota</taxon>
        <taxon>Agaricomycotina</taxon>
        <taxon>Agaricomycetes</taxon>
        <taxon>Agaricomycetidae</taxon>
        <taxon>Agaricales</taxon>
        <taxon>Marasmiineae</taxon>
        <taxon>Marasmiaceae</taxon>
        <taxon>Tetrapyrgos</taxon>
    </lineage>
</organism>
<dbReference type="EMBL" id="JAACJM010000088">
    <property type="protein sequence ID" value="KAF5348068.1"/>
    <property type="molecule type" value="Genomic_DNA"/>
</dbReference>
<accession>A0A8H5CVZ3</accession>